<dbReference type="GO" id="GO:0004252">
    <property type="term" value="F:serine-type endopeptidase activity"/>
    <property type="evidence" value="ECO:0007669"/>
    <property type="project" value="InterPro"/>
</dbReference>
<evidence type="ECO:0008006" key="3">
    <source>
        <dbReference type="Google" id="ProtNLM"/>
    </source>
</evidence>
<gene>
    <name evidence="1" type="ORF">B4U80_12340</name>
</gene>
<organism evidence="1 2">
    <name type="scientific">Leptotrombidium deliense</name>
    <dbReference type="NCBI Taxonomy" id="299467"/>
    <lineage>
        <taxon>Eukaryota</taxon>
        <taxon>Metazoa</taxon>
        <taxon>Ecdysozoa</taxon>
        <taxon>Arthropoda</taxon>
        <taxon>Chelicerata</taxon>
        <taxon>Arachnida</taxon>
        <taxon>Acari</taxon>
        <taxon>Acariformes</taxon>
        <taxon>Trombidiformes</taxon>
        <taxon>Prostigmata</taxon>
        <taxon>Anystina</taxon>
        <taxon>Parasitengona</taxon>
        <taxon>Trombiculoidea</taxon>
        <taxon>Trombiculidae</taxon>
        <taxon>Leptotrombidium</taxon>
    </lineage>
</organism>
<keyword evidence="2" id="KW-1185">Reference proteome</keyword>
<dbReference type="GO" id="GO:0006508">
    <property type="term" value="P:proteolysis"/>
    <property type="evidence" value="ECO:0007669"/>
    <property type="project" value="InterPro"/>
</dbReference>
<dbReference type="VEuPathDB" id="VectorBase:LDEU012863"/>
<dbReference type="EMBL" id="NCKV01029265">
    <property type="protein sequence ID" value="RWS19177.1"/>
    <property type="molecule type" value="Genomic_DNA"/>
</dbReference>
<evidence type="ECO:0000313" key="2">
    <source>
        <dbReference type="Proteomes" id="UP000288716"/>
    </source>
</evidence>
<dbReference type="Gene3D" id="3.40.50.200">
    <property type="entry name" value="Peptidase S8/S53 domain"/>
    <property type="match status" value="1"/>
</dbReference>
<dbReference type="SUPFAM" id="SSF52743">
    <property type="entry name" value="Subtilisin-like"/>
    <property type="match status" value="1"/>
</dbReference>
<comment type="caution">
    <text evidence="1">The sequence shown here is derived from an EMBL/GenBank/DDBJ whole genome shotgun (WGS) entry which is preliminary data.</text>
</comment>
<proteinExistence type="predicted"/>
<accession>A0A443RUY1</accession>
<evidence type="ECO:0000313" key="1">
    <source>
        <dbReference type="EMBL" id="RWS19177.1"/>
    </source>
</evidence>
<reference evidence="1 2" key="1">
    <citation type="journal article" date="2018" name="Gigascience">
        <title>Genomes of trombidid mites reveal novel predicted allergens and laterally-transferred genes associated with secondary metabolism.</title>
        <authorList>
            <person name="Dong X."/>
            <person name="Chaisiri K."/>
            <person name="Xia D."/>
            <person name="Armstrong S.D."/>
            <person name="Fang Y."/>
            <person name="Donnelly M.J."/>
            <person name="Kadowaki T."/>
            <person name="McGarry J.W."/>
            <person name="Darby A.C."/>
            <person name="Makepeace B.L."/>
        </authorList>
    </citation>
    <scope>NUCLEOTIDE SEQUENCE [LARGE SCALE GENOMIC DNA]</scope>
    <source>
        <strain evidence="1">UoL-UT</strain>
    </source>
</reference>
<sequence length="108" mass="11723">MIAPGENCNATQTGEFGTFVNFGGTSAAASLVAGWAAVVQGCMKFKTPNLLAAYLIKVLQVFKSCFNFAIYFKEARKGVIQGNLRGTPNNFIHVDCPEFCDPDLTRDH</sequence>
<dbReference type="AlphaFoldDB" id="A0A443RUY1"/>
<dbReference type="Proteomes" id="UP000288716">
    <property type="component" value="Unassembled WGS sequence"/>
</dbReference>
<protein>
    <recommendedName>
        <fullName evidence="3">Peptidase S8/S53 domain-containing protein</fullName>
    </recommendedName>
</protein>
<dbReference type="InterPro" id="IPR036852">
    <property type="entry name" value="Peptidase_S8/S53_dom_sf"/>
</dbReference>
<name>A0A443RUY1_9ACAR</name>